<dbReference type="EMBL" id="JANUCQ010000004">
    <property type="protein sequence ID" value="MCS3922756.1"/>
    <property type="molecule type" value="Genomic_DNA"/>
</dbReference>
<evidence type="ECO:0000259" key="2">
    <source>
        <dbReference type="Pfam" id="PF05124"/>
    </source>
</evidence>
<accession>A0ABT2EXS1</accession>
<dbReference type="RefSeq" id="WP_259052402.1">
    <property type="nucleotide sequence ID" value="NZ_JANUCQ010000004.1"/>
</dbReference>
<name>A0ABT2EXS1_METVO</name>
<evidence type="ECO:0000256" key="1">
    <source>
        <dbReference type="SAM" id="Coils"/>
    </source>
</evidence>
<dbReference type="Pfam" id="PF13229">
    <property type="entry name" value="Beta_helix"/>
    <property type="match status" value="1"/>
</dbReference>
<protein>
    <recommendedName>
        <fullName evidence="6">Periplasmic copper-binding protein NosD beta helix domain-containing protein</fullName>
    </recommendedName>
</protein>
<dbReference type="InterPro" id="IPR022651">
    <property type="entry name" value="S_layer_C"/>
</dbReference>
<comment type="caution">
    <text evidence="4">The sequence shown here is derived from an EMBL/GenBank/DDBJ whole genome shotgun (WGS) entry which is preliminary data.</text>
</comment>
<gene>
    <name evidence="4" type="ORF">M2325_001466</name>
</gene>
<reference evidence="4" key="1">
    <citation type="submission" date="2022-08" db="EMBL/GenBank/DDBJ databases">
        <title>Genomic Encyclopedia of Type Strains, Phase V (KMG-V): Genome sequencing to study the core and pangenomes of soil and plant-associated prokaryotes.</title>
        <authorList>
            <person name="Whitman W."/>
        </authorList>
    </citation>
    <scope>NUCLEOTIDE SEQUENCE</scope>
    <source>
        <strain evidence="4">PS</strain>
    </source>
</reference>
<keyword evidence="1" id="KW-0175">Coiled coil</keyword>
<organism evidence="4 5">
    <name type="scientific">Methanococcus voltae PS</name>
    <dbReference type="NCBI Taxonomy" id="523842"/>
    <lineage>
        <taxon>Archaea</taxon>
        <taxon>Methanobacteriati</taxon>
        <taxon>Methanobacteriota</taxon>
        <taxon>Methanomada group</taxon>
        <taxon>Methanococci</taxon>
        <taxon>Methanococcales</taxon>
        <taxon>Methanococcaceae</taxon>
        <taxon>Methanococcus</taxon>
    </lineage>
</organism>
<dbReference type="Proteomes" id="UP001140258">
    <property type="component" value="Unassembled WGS sequence"/>
</dbReference>
<proteinExistence type="predicted"/>
<evidence type="ECO:0000313" key="4">
    <source>
        <dbReference type="EMBL" id="MCS3922756.1"/>
    </source>
</evidence>
<dbReference type="InterPro" id="IPR011050">
    <property type="entry name" value="Pectin_lyase_fold/virulence"/>
</dbReference>
<dbReference type="Pfam" id="PF05124">
    <property type="entry name" value="S_layer_C"/>
    <property type="match status" value="1"/>
</dbReference>
<dbReference type="InterPro" id="IPR006626">
    <property type="entry name" value="PbH1"/>
</dbReference>
<feature type="domain" description="Right handed beta helix" evidence="3">
    <location>
        <begin position="106"/>
        <end position="280"/>
    </location>
</feature>
<evidence type="ECO:0008006" key="6">
    <source>
        <dbReference type="Google" id="ProtNLM"/>
    </source>
</evidence>
<feature type="domain" description="S-layer protein outer" evidence="2">
    <location>
        <begin position="828"/>
        <end position="911"/>
    </location>
</feature>
<keyword evidence="5" id="KW-1185">Reference proteome</keyword>
<dbReference type="Gene3D" id="2.160.20.10">
    <property type="entry name" value="Single-stranded right-handed beta-helix, Pectin lyase-like"/>
    <property type="match status" value="1"/>
</dbReference>
<dbReference type="InterPro" id="IPR012334">
    <property type="entry name" value="Pectin_lyas_fold"/>
</dbReference>
<dbReference type="InterPro" id="IPR039448">
    <property type="entry name" value="Beta_helix"/>
</dbReference>
<feature type="coiled-coil region" evidence="1">
    <location>
        <begin position="810"/>
        <end position="841"/>
    </location>
</feature>
<evidence type="ECO:0000313" key="5">
    <source>
        <dbReference type="Proteomes" id="UP001140258"/>
    </source>
</evidence>
<dbReference type="SMART" id="SM00710">
    <property type="entry name" value="PbH1"/>
    <property type="match status" value="12"/>
</dbReference>
<sequence length="937" mass="104097">MFFLCVFTIGNVQGGTSAPQTYLLNAENLTSTYEITLPGTYVINCNLSDINVPNSNLITVSADNVIIDGNNNWLNNTKGVSSTLLSVGGVGTTIKNIKVANWVTNIFCNKNDITVVNSTFLDTTAFVIVTSPNLPGLEGMNFSNNIINNVSNTPIYLQTFKYATIYNNTITNYNGNGIKTSNSYGIKITHNTIINNSYKSFGIGADGFGISLSAYDSTIAYNTIQNNSFGGAICIFNGHFSIKNYIYLNNFVDNVRDTKIDGIGINQFYSPNAINYTYNSQQYTNKIVGNYWDACISPADADGDGIRDGNYSLYSMIQQANDTHPLVEKWENYFPSNGVVTPEENKTNKSSIIHITKSTYDNNRTIIGPGTYVLDEDITDITKGIVIQSSDVVIDGNNHKLGTDSTALDVIRVYKSGKIFDNITIKNLKIETPINYECNGIMINSSVNNLTIENCDIFINNGTYGIGFNPNDEKKSLNSPIINNNNIVIKNGMDIVGVGVEIGKYGIINTSNSLDSRISNNYINISGIYGNAIQFNYSNVPMENLDIYMDVLNYSGEMVYINNLENTYIKDCNFQMRGLNNSSGILFFTATLKNTVISNSTFNITTDRYGVCVYNLNGSDNITLVGNTFFGVDSKDLNKILAFGFTMRGPISNSNIYLNDFLAGHMATWNILVNCTFESPNSIRYQYKVDGNVYNSKFGNYWFNFNESMGRENPVDNGKGFTTKPYDISAFVDNYSRYTTLDNYVLNYTGNNKTNPNTNTNNNINNKNKNSAKKMIKKAEQEGTKNNFASKNIRDTVTNSRIIADDKFDKSIAEDNLKENIQDSEDLKQELDESLEAITEDLIVVGGPIVNRFAEAHNDKFLKPINNENPGKNTGVIQVLKVQDVSSKIVASHYVIYIAGSDRYGTQAALEYFKTLNEMPKEPITVRWTNDKPVLVE</sequence>
<dbReference type="SUPFAM" id="SSF51126">
    <property type="entry name" value="Pectin lyase-like"/>
    <property type="match status" value="2"/>
</dbReference>
<evidence type="ECO:0000259" key="3">
    <source>
        <dbReference type="Pfam" id="PF13229"/>
    </source>
</evidence>